<evidence type="ECO:0000256" key="1">
    <source>
        <dbReference type="ARBA" id="ARBA00022679"/>
    </source>
</evidence>
<dbReference type="PROSITE" id="PS51186">
    <property type="entry name" value="GNAT"/>
    <property type="match status" value="1"/>
</dbReference>
<evidence type="ECO:0000313" key="4">
    <source>
        <dbReference type="EMBL" id="PFG40905.1"/>
    </source>
</evidence>
<sequence length="188" mass="19853">MAVQARGPGDVIDMLLVSRHASTVSVREVAWDDPAAAGLRAAMSEELDPRLAAHETRLAPVLAAPADEVALTLLMEDDGEAVACGSLRRLPDVVDVDGASARHEVKKLYVAPGHRRRGLASLLLAELRGAAAQAGDGALVLHTATPMPEAVVFYQERGWREIPPFGRYADVADVSICFGAPTAGRLAD</sequence>
<dbReference type="Pfam" id="PF00583">
    <property type="entry name" value="Acetyltransf_1"/>
    <property type="match status" value="1"/>
</dbReference>
<keyword evidence="5" id="KW-1185">Reference proteome</keyword>
<evidence type="ECO:0000256" key="2">
    <source>
        <dbReference type="ARBA" id="ARBA00023315"/>
    </source>
</evidence>
<evidence type="ECO:0000259" key="3">
    <source>
        <dbReference type="PROSITE" id="PS51186"/>
    </source>
</evidence>
<evidence type="ECO:0000313" key="5">
    <source>
        <dbReference type="Proteomes" id="UP000222106"/>
    </source>
</evidence>
<comment type="caution">
    <text evidence="4">The sequence shown here is derived from an EMBL/GenBank/DDBJ whole genome shotgun (WGS) entry which is preliminary data.</text>
</comment>
<keyword evidence="1 4" id="KW-0808">Transferase</keyword>
<name>A0A2A9ERN9_9MICO</name>
<dbReference type="CDD" id="cd04301">
    <property type="entry name" value="NAT_SF"/>
    <property type="match status" value="1"/>
</dbReference>
<gene>
    <name evidence="4" type="ORF">ATJ97_3447</name>
</gene>
<dbReference type="GO" id="GO:0016747">
    <property type="term" value="F:acyltransferase activity, transferring groups other than amino-acyl groups"/>
    <property type="evidence" value="ECO:0007669"/>
    <property type="project" value="InterPro"/>
</dbReference>
<accession>A0A2A9ERN9</accession>
<dbReference type="InterPro" id="IPR016181">
    <property type="entry name" value="Acyl_CoA_acyltransferase"/>
</dbReference>
<dbReference type="InterPro" id="IPR050832">
    <property type="entry name" value="Bact_Acetyltransf"/>
</dbReference>
<keyword evidence="2" id="KW-0012">Acyltransferase</keyword>
<organism evidence="4 5">
    <name type="scientific">Georgenia soli</name>
    <dbReference type="NCBI Taxonomy" id="638953"/>
    <lineage>
        <taxon>Bacteria</taxon>
        <taxon>Bacillati</taxon>
        <taxon>Actinomycetota</taxon>
        <taxon>Actinomycetes</taxon>
        <taxon>Micrococcales</taxon>
        <taxon>Bogoriellaceae</taxon>
        <taxon>Georgenia</taxon>
    </lineage>
</organism>
<dbReference type="Gene3D" id="3.40.630.30">
    <property type="match status" value="1"/>
</dbReference>
<dbReference type="PANTHER" id="PTHR43877:SF2">
    <property type="entry name" value="AMINOALKYLPHOSPHONATE N-ACETYLTRANSFERASE-RELATED"/>
    <property type="match status" value="1"/>
</dbReference>
<dbReference type="InterPro" id="IPR000182">
    <property type="entry name" value="GNAT_dom"/>
</dbReference>
<dbReference type="SUPFAM" id="SSF55729">
    <property type="entry name" value="Acyl-CoA N-acyltransferases (Nat)"/>
    <property type="match status" value="1"/>
</dbReference>
<protein>
    <submittedName>
        <fullName evidence="4">Acetyltransferase (GNAT) family protein</fullName>
    </submittedName>
</protein>
<proteinExistence type="predicted"/>
<dbReference type="PANTHER" id="PTHR43877">
    <property type="entry name" value="AMINOALKYLPHOSPHONATE N-ACETYLTRANSFERASE-RELATED-RELATED"/>
    <property type="match status" value="1"/>
</dbReference>
<reference evidence="4 5" key="1">
    <citation type="submission" date="2017-10" db="EMBL/GenBank/DDBJ databases">
        <title>Sequencing the genomes of 1000 actinobacteria strains.</title>
        <authorList>
            <person name="Klenk H.-P."/>
        </authorList>
    </citation>
    <scope>NUCLEOTIDE SEQUENCE [LARGE SCALE GENOMIC DNA]</scope>
    <source>
        <strain evidence="4 5">DSM 21838</strain>
    </source>
</reference>
<feature type="domain" description="N-acetyltransferase" evidence="3">
    <location>
        <begin position="24"/>
        <end position="181"/>
    </location>
</feature>
<dbReference type="Proteomes" id="UP000222106">
    <property type="component" value="Unassembled WGS sequence"/>
</dbReference>
<dbReference type="EMBL" id="PDJI01000004">
    <property type="protein sequence ID" value="PFG40905.1"/>
    <property type="molecule type" value="Genomic_DNA"/>
</dbReference>
<dbReference type="AlphaFoldDB" id="A0A2A9ERN9"/>